<dbReference type="GO" id="GO:1901137">
    <property type="term" value="P:carbohydrate derivative biosynthetic process"/>
    <property type="evidence" value="ECO:0007669"/>
    <property type="project" value="UniProtKB-ARBA"/>
</dbReference>
<dbReference type="AlphaFoldDB" id="A0A7X0VCD4"/>
<evidence type="ECO:0000313" key="5">
    <source>
        <dbReference type="Proteomes" id="UP000523955"/>
    </source>
</evidence>
<keyword evidence="2 4" id="KW-0808">Transferase</keyword>
<protein>
    <submittedName>
        <fullName evidence="4">Glycosyltransferase</fullName>
    </submittedName>
</protein>
<evidence type="ECO:0000256" key="2">
    <source>
        <dbReference type="ARBA" id="ARBA00022679"/>
    </source>
</evidence>
<keyword evidence="1" id="KW-0328">Glycosyltransferase</keyword>
<dbReference type="Pfam" id="PF13692">
    <property type="entry name" value="Glyco_trans_1_4"/>
    <property type="match status" value="1"/>
</dbReference>
<dbReference type="Proteomes" id="UP000523955">
    <property type="component" value="Unassembled WGS sequence"/>
</dbReference>
<dbReference type="InterPro" id="IPR028098">
    <property type="entry name" value="Glyco_trans_4-like_N"/>
</dbReference>
<name>A0A7X0VCD4_9ACTN</name>
<dbReference type="Pfam" id="PF13439">
    <property type="entry name" value="Glyco_transf_4"/>
    <property type="match status" value="1"/>
</dbReference>
<gene>
    <name evidence="4" type="ORF">H5V45_16280</name>
</gene>
<dbReference type="InterPro" id="IPR050194">
    <property type="entry name" value="Glycosyltransferase_grp1"/>
</dbReference>
<dbReference type="RefSeq" id="WP_185253897.1">
    <property type="nucleotide sequence ID" value="NZ_JACKXE010000001.1"/>
</dbReference>
<sequence length="352" mass="37389">MRIALVTERFLPALDGSTVTVKAVLDRFVDDGHEVRVVAPGPGLTSYRRSLVVRVRPLEKPGGQVLAALEDLAPDLVVVISPGAVGRKALKHARRLGIATLVVEQSPVLDLTSDYWRAKVADRADTLLVTSRWMVERVAGFGAEATLWTPGVDTSAFAPQLRDPWLHTRWSRARSRSGPLVVVGVAGVRSRQDVRRLTALAALPGIRPVVIGDVPQPDRLRSRLPGVVLTGPLATGDLTVALPSLDVLVHAGEQETCCHLLRAASASGVPVVAPRAGGAPDVVRHLETGVLADPDDPHGLVRAVAAVAADSRRSLLGCRARQLACERDWTVALDELVERHVALSAGAGHLAA</sequence>
<comment type="caution">
    <text evidence="4">The sequence shown here is derived from an EMBL/GenBank/DDBJ whole genome shotgun (WGS) entry which is preliminary data.</text>
</comment>
<dbReference type="Gene3D" id="3.40.50.2000">
    <property type="entry name" value="Glycogen Phosphorylase B"/>
    <property type="match status" value="2"/>
</dbReference>
<dbReference type="EMBL" id="JACKXE010000001">
    <property type="protein sequence ID" value="MBB6628887.1"/>
    <property type="molecule type" value="Genomic_DNA"/>
</dbReference>
<feature type="domain" description="Glycosyltransferase subfamily 4-like N-terminal" evidence="3">
    <location>
        <begin position="15"/>
        <end position="155"/>
    </location>
</feature>
<reference evidence="4 5" key="1">
    <citation type="submission" date="2020-08" db="EMBL/GenBank/DDBJ databases">
        <authorList>
            <person name="Seo M.-J."/>
        </authorList>
    </citation>
    <scope>NUCLEOTIDE SEQUENCE [LARGE SCALE GENOMIC DNA]</scope>
    <source>
        <strain evidence="4 5">KIGAM211</strain>
    </source>
</reference>
<proteinExistence type="predicted"/>
<evidence type="ECO:0000313" key="4">
    <source>
        <dbReference type="EMBL" id="MBB6628887.1"/>
    </source>
</evidence>
<evidence type="ECO:0000259" key="3">
    <source>
        <dbReference type="Pfam" id="PF13439"/>
    </source>
</evidence>
<dbReference type="GO" id="GO:0016758">
    <property type="term" value="F:hexosyltransferase activity"/>
    <property type="evidence" value="ECO:0007669"/>
    <property type="project" value="TreeGrafter"/>
</dbReference>
<dbReference type="SUPFAM" id="SSF53756">
    <property type="entry name" value="UDP-Glycosyltransferase/glycogen phosphorylase"/>
    <property type="match status" value="1"/>
</dbReference>
<dbReference type="PANTHER" id="PTHR45947">
    <property type="entry name" value="SULFOQUINOVOSYL TRANSFERASE SQD2"/>
    <property type="match status" value="1"/>
</dbReference>
<organism evidence="4 5">
    <name type="scientific">Nocardioides luti</name>
    <dbReference type="NCBI Taxonomy" id="2761101"/>
    <lineage>
        <taxon>Bacteria</taxon>
        <taxon>Bacillati</taxon>
        <taxon>Actinomycetota</taxon>
        <taxon>Actinomycetes</taxon>
        <taxon>Propionibacteriales</taxon>
        <taxon>Nocardioidaceae</taxon>
        <taxon>Nocardioides</taxon>
    </lineage>
</organism>
<keyword evidence="5" id="KW-1185">Reference proteome</keyword>
<evidence type="ECO:0000256" key="1">
    <source>
        <dbReference type="ARBA" id="ARBA00022676"/>
    </source>
</evidence>
<dbReference type="PANTHER" id="PTHR45947:SF3">
    <property type="entry name" value="SULFOQUINOVOSYL TRANSFERASE SQD2"/>
    <property type="match status" value="1"/>
</dbReference>
<accession>A0A7X0VCD4</accession>